<dbReference type="STRING" id="1801748.A3B84_01835"/>
<feature type="transmembrane region" description="Helical" evidence="5">
    <location>
        <begin position="223"/>
        <end position="249"/>
    </location>
</feature>
<evidence type="ECO:0000259" key="6">
    <source>
        <dbReference type="Pfam" id="PF04932"/>
    </source>
</evidence>
<dbReference type="GO" id="GO:0016020">
    <property type="term" value="C:membrane"/>
    <property type="evidence" value="ECO:0007669"/>
    <property type="project" value="UniProtKB-SubCell"/>
</dbReference>
<comment type="caution">
    <text evidence="7">The sequence shown here is derived from an EMBL/GenBank/DDBJ whole genome shotgun (WGS) entry which is preliminary data.</text>
</comment>
<gene>
    <name evidence="7" type="ORF">A3B84_01835</name>
</gene>
<accession>A0A1F6VNH5</accession>
<keyword evidence="3 5" id="KW-1133">Transmembrane helix</keyword>
<reference evidence="7 8" key="1">
    <citation type="journal article" date="2016" name="Nat. Commun.">
        <title>Thousands of microbial genomes shed light on interconnected biogeochemical processes in an aquifer system.</title>
        <authorList>
            <person name="Anantharaman K."/>
            <person name="Brown C.T."/>
            <person name="Hug L.A."/>
            <person name="Sharon I."/>
            <person name="Castelle C.J."/>
            <person name="Probst A.J."/>
            <person name="Thomas B.C."/>
            <person name="Singh A."/>
            <person name="Wilkins M.J."/>
            <person name="Karaoz U."/>
            <person name="Brodie E.L."/>
            <person name="Williams K.H."/>
            <person name="Hubbard S.S."/>
            <person name="Banfield J.F."/>
        </authorList>
    </citation>
    <scope>NUCLEOTIDE SEQUENCE [LARGE SCALE GENOMIC DNA]</scope>
</reference>
<comment type="subcellular location">
    <subcellularLocation>
        <location evidence="1">Membrane</location>
        <topology evidence="1">Multi-pass membrane protein</topology>
    </subcellularLocation>
</comment>
<evidence type="ECO:0000256" key="4">
    <source>
        <dbReference type="ARBA" id="ARBA00023136"/>
    </source>
</evidence>
<dbReference type="Pfam" id="PF04932">
    <property type="entry name" value="Wzy_C"/>
    <property type="match status" value="1"/>
</dbReference>
<feature type="transmembrane region" description="Helical" evidence="5">
    <location>
        <begin position="390"/>
        <end position="408"/>
    </location>
</feature>
<feature type="transmembrane region" description="Helical" evidence="5">
    <location>
        <begin position="34"/>
        <end position="53"/>
    </location>
</feature>
<keyword evidence="2 5" id="KW-0812">Transmembrane</keyword>
<feature type="domain" description="O-antigen ligase-related" evidence="6">
    <location>
        <begin position="225"/>
        <end position="367"/>
    </location>
</feature>
<feature type="transmembrane region" description="Helical" evidence="5">
    <location>
        <begin position="414"/>
        <end position="431"/>
    </location>
</feature>
<name>A0A1F6VNH5_9BACT</name>
<dbReference type="InterPro" id="IPR007016">
    <property type="entry name" value="O-antigen_ligase-rel_domated"/>
</dbReference>
<feature type="transmembrane region" description="Helical" evidence="5">
    <location>
        <begin position="172"/>
        <end position="190"/>
    </location>
</feature>
<feature type="transmembrane region" description="Helical" evidence="5">
    <location>
        <begin position="65"/>
        <end position="87"/>
    </location>
</feature>
<evidence type="ECO:0000256" key="2">
    <source>
        <dbReference type="ARBA" id="ARBA00022692"/>
    </source>
</evidence>
<evidence type="ECO:0000256" key="5">
    <source>
        <dbReference type="SAM" id="Phobius"/>
    </source>
</evidence>
<feature type="transmembrane region" description="Helical" evidence="5">
    <location>
        <begin position="197"/>
        <end position="217"/>
    </location>
</feature>
<evidence type="ECO:0000256" key="3">
    <source>
        <dbReference type="ARBA" id="ARBA00022989"/>
    </source>
</evidence>
<evidence type="ECO:0000256" key="1">
    <source>
        <dbReference type="ARBA" id="ARBA00004141"/>
    </source>
</evidence>
<dbReference type="EMBL" id="MFTY01000017">
    <property type="protein sequence ID" value="OGI71142.1"/>
    <property type="molecule type" value="Genomic_DNA"/>
</dbReference>
<organism evidence="7 8">
    <name type="scientific">Candidatus Nomurabacteria bacterium RIFCSPHIGHO2_02_FULL_35_13</name>
    <dbReference type="NCBI Taxonomy" id="1801748"/>
    <lineage>
        <taxon>Bacteria</taxon>
        <taxon>Candidatus Nomuraibacteriota</taxon>
    </lineage>
</organism>
<feature type="transmembrane region" description="Helical" evidence="5">
    <location>
        <begin position="457"/>
        <end position="476"/>
    </location>
</feature>
<sequence>MNSIIRKIIFATVFLLPFIIFQYTVYSMVFSKSLFLEGATLIIGTLWIIGKLLKKEEETEKIPKNIVFLIFGIYVILLLISGLHSLVPGLSFWGSFDHGTGVVFMLSLFLFSLIVSSVFKKIEDWYKLFTVFVISGLFFNLGTFLTMVGVHFSKIYNFNALSGFLIGNSSWTGIYLSFVFFIGLELVFSAKIKSQKIIGLLGLLTAFFNPTLTGFLLQAPGASFGFIGLAKTASYSMFVGIGFFILYLFFRKISSIKWRKIFIGSFLALSFIGLIFISTVGWSSIRQLVAEKAGPNRFVFFDISVSALKEHPVLGWGEDSYQFVYAKYFDPIVLTPGYAPEYWVDRAHNIYFDELVSGGLTGFLLLMLLYGILLFGFVRNAIKLRDKEGLLYMALFSGVVAFLIQGLMIFQINIGWFVIAILVAFVANFCFKDRTITNPNTDKNNNKNKNEDHTFRNLFSIIIIIIFGFLFNYLIIKPYKITNGLFKFPVMRYEERLEFYKELDNAYMGNTTDLGNAFLPYHVRLRQILLKGIKEEEKKLMVNEIKEITRILDNGLKRQDYKELKMLMAETGFYSVIIALTDGQERQDYYNQSMFYVEKMKIASPRSPTSEISKALLDISLKYGEEGLDLLNLDKNKVKKRD</sequence>
<feature type="transmembrane region" description="Helical" evidence="5">
    <location>
        <begin position="131"/>
        <end position="152"/>
    </location>
</feature>
<proteinExistence type="predicted"/>
<feature type="transmembrane region" description="Helical" evidence="5">
    <location>
        <begin position="99"/>
        <end position="119"/>
    </location>
</feature>
<keyword evidence="4 5" id="KW-0472">Membrane</keyword>
<feature type="transmembrane region" description="Helical" evidence="5">
    <location>
        <begin position="355"/>
        <end position="378"/>
    </location>
</feature>
<feature type="transmembrane region" description="Helical" evidence="5">
    <location>
        <begin position="261"/>
        <end position="285"/>
    </location>
</feature>
<dbReference type="PANTHER" id="PTHR37422:SF13">
    <property type="entry name" value="LIPOPOLYSACCHARIDE BIOSYNTHESIS PROTEIN PA4999-RELATED"/>
    <property type="match status" value="1"/>
</dbReference>
<dbReference type="Proteomes" id="UP000177112">
    <property type="component" value="Unassembled WGS sequence"/>
</dbReference>
<dbReference type="PANTHER" id="PTHR37422">
    <property type="entry name" value="TEICHURONIC ACID BIOSYNTHESIS PROTEIN TUAE"/>
    <property type="match status" value="1"/>
</dbReference>
<dbReference type="AlphaFoldDB" id="A0A1F6VNH5"/>
<dbReference type="InterPro" id="IPR051533">
    <property type="entry name" value="WaaL-like"/>
</dbReference>
<feature type="transmembrane region" description="Helical" evidence="5">
    <location>
        <begin position="7"/>
        <end position="28"/>
    </location>
</feature>
<protein>
    <recommendedName>
        <fullName evidence="6">O-antigen ligase-related domain-containing protein</fullName>
    </recommendedName>
</protein>
<evidence type="ECO:0000313" key="8">
    <source>
        <dbReference type="Proteomes" id="UP000177112"/>
    </source>
</evidence>
<evidence type="ECO:0000313" key="7">
    <source>
        <dbReference type="EMBL" id="OGI71142.1"/>
    </source>
</evidence>